<evidence type="ECO:0000259" key="2">
    <source>
        <dbReference type="PROSITE" id="PS50186"/>
    </source>
</evidence>
<dbReference type="Gene3D" id="1.10.10.10">
    <property type="entry name" value="Winged helix-like DNA-binding domain superfamily/Winged helix DNA-binding domain"/>
    <property type="match status" value="1"/>
</dbReference>
<proteinExistence type="predicted"/>
<feature type="region of interest" description="Disordered" evidence="1">
    <location>
        <begin position="438"/>
        <end position="512"/>
    </location>
</feature>
<dbReference type="OrthoDB" id="524326at2759"/>
<dbReference type="SMART" id="SM00049">
    <property type="entry name" value="DEP"/>
    <property type="match status" value="1"/>
</dbReference>
<protein>
    <submittedName>
        <fullName evidence="3">DEP domain-containing protein 1B</fullName>
    </submittedName>
</protein>
<feature type="compositionally biased region" description="Low complexity" evidence="1">
    <location>
        <begin position="370"/>
        <end position="379"/>
    </location>
</feature>
<feature type="region of interest" description="Disordered" evidence="1">
    <location>
        <begin position="603"/>
        <end position="657"/>
    </location>
</feature>
<dbReference type="Pfam" id="PF00610">
    <property type="entry name" value="DEP"/>
    <property type="match status" value="1"/>
</dbReference>
<feature type="region of interest" description="Disordered" evidence="1">
    <location>
        <begin position="118"/>
        <end position="139"/>
    </location>
</feature>
<name>A0A9Q1C9A2_HOLLE</name>
<accession>A0A9Q1C9A2</accession>
<evidence type="ECO:0000313" key="4">
    <source>
        <dbReference type="Proteomes" id="UP001152320"/>
    </source>
</evidence>
<dbReference type="EMBL" id="JAIZAY010000006">
    <property type="protein sequence ID" value="KAJ8040399.1"/>
    <property type="molecule type" value="Genomic_DNA"/>
</dbReference>
<evidence type="ECO:0000313" key="3">
    <source>
        <dbReference type="EMBL" id="KAJ8040399.1"/>
    </source>
</evidence>
<feature type="compositionally biased region" description="Polar residues" evidence="1">
    <location>
        <begin position="126"/>
        <end position="136"/>
    </location>
</feature>
<dbReference type="InterPro" id="IPR000591">
    <property type="entry name" value="DEP_dom"/>
</dbReference>
<dbReference type="PROSITE" id="PS50186">
    <property type="entry name" value="DEP"/>
    <property type="match status" value="1"/>
</dbReference>
<dbReference type="AlphaFoldDB" id="A0A9Q1C9A2"/>
<comment type="caution">
    <text evidence="3">The sequence shown here is derived from an EMBL/GenBank/DDBJ whole genome shotgun (WGS) entry which is preliminary data.</text>
</comment>
<evidence type="ECO:0000256" key="1">
    <source>
        <dbReference type="SAM" id="MobiDB-lite"/>
    </source>
</evidence>
<feature type="region of interest" description="Disordered" evidence="1">
    <location>
        <begin position="355"/>
        <end position="379"/>
    </location>
</feature>
<feature type="region of interest" description="Disordered" evidence="1">
    <location>
        <begin position="176"/>
        <end position="221"/>
    </location>
</feature>
<sequence>MEEKKPLIGPFRATRLWNTIVNDFRAGIPQKRHRWKMRFYDDCFMTNEAVDWLHNYLQTNENYGPWVTRQQAIQLLEKFVHSKVIESVRPFKEGSRESFEDNGSLYKLVHRSPMKKLRSALHGRSNLKSLTPSPQKSRTRVPLRLLSLNTKLMNADENERWNINDKLSLLETNAAKSKVVGPSQRRRQSKPALLKRTRSLGEMDRSSTSSGPVEGSEEDIQSFNKKRTENIWKDATLTRLKRLLWLFTLEGVVDVNNLKGEHIVHNSTHLSRSGVVVLSDKSEDLPHWVLSAMKCIANWPQKQDSDLPSYPGFEKDVFHTISNYFQNLEEPLMTFGLYNLVSQAYALGQSKDRERYKSKESANISQSGPSSSCSDKWSTSKTTSFKKVKRDSARQVNGRQQFGSHERIFCITKSRSVGQLNVLSQDCGQADNHYKKFRPQTSRNVLSRNASTSTIHRSQSMRSPQESPPESDFLSNGRPRSFAGASPKEDNVNFAHTSTDGDMQSSKRSISRAKFQSTGNLHGFNNACQDHGTKLTRSESKRSLFLSKKFGSASDLFHKLLKKKWTSKDAVDGSVPDIVASTLHCNQTRSKSLSPQGDVQFMSSLESSSQTRSKSLSPQNQPLLVSKESTSSLRSFTSPFSEDEYKPKKVSPSYPAPMRATLSVSEIVKNDPKGQSLNSHISLDSASSFAAKAPFYRGKSASTVELRTSTPPFPPSGTSDPTPTEVSSRLQLESDKSYCEEAMRLTLLLLPPANRRKLHLLMKMMSKIERNDELQLYPEESKRELLLHTFSRCILRTVSEVDFDEVYANRIVSYLLDNFNTILAPSIALRGDVEERLNQGQRMQMNYNSTFYCKQLTKEEYKEEVQTNSYKAIEDLLETMIADKGMDVKEKKKRLKLFQKAYPEIYKKRLPTAESEAEVFPSKPKIKQPMLKRSLTILKPVR</sequence>
<dbReference type="InterPro" id="IPR008936">
    <property type="entry name" value="Rho_GTPase_activation_prot"/>
</dbReference>
<dbReference type="GO" id="GO:0035556">
    <property type="term" value="P:intracellular signal transduction"/>
    <property type="evidence" value="ECO:0007669"/>
    <property type="project" value="InterPro"/>
</dbReference>
<dbReference type="Proteomes" id="UP001152320">
    <property type="component" value="Chromosome 6"/>
</dbReference>
<dbReference type="InterPro" id="IPR036390">
    <property type="entry name" value="WH_DNA-bd_sf"/>
</dbReference>
<dbReference type="SUPFAM" id="SSF48350">
    <property type="entry name" value="GTPase activation domain, GAP"/>
    <property type="match status" value="1"/>
</dbReference>
<feature type="region of interest" description="Disordered" evidence="1">
    <location>
        <begin position="702"/>
        <end position="727"/>
    </location>
</feature>
<dbReference type="SUPFAM" id="SSF46785">
    <property type="entry name" value="Winged helix' DNA-binding domain"/>
    <property type="match status" value="1"/>
</dbReference>
<keyword evidence="4" id="KW-1185">Reference proteome</keyword>
<dbReference type="PANTHER" id="PTHR16206:SF4">
    <property type="entry name" value="PROTEIN LET-99"/>
    <property type="match status" value="1"/>
</dbReference>
<feature type="compositionally biased region" description="Polar residues" evidence="1">
    <location>
        <begin position="494"/>
        <end position="512"/>
    </location>
</feature>
<gene>
    <name evidence="3" type="ORF">HOLleu_14680</name>
</gene>
<organism evidence="3 4">
    <name type="scientific">Holothuria leucospilota</name>
    <name type="common">Black long sea cucumber</name>
    <name type="synonym">Mertensiothuria leucospilota</name>
    <dbReference type="NCBI Taxonomy" id="206669"/>
    <lineage>
        <taxon>Eukaryota</taxon>
        <taxon>Metazoa</taxon>
        <taxon>Echinodermata</taxon>
        <taxon>Eleutherozoa</taxon>
        <taxon>Echinozoa</taxon>
        <taxon>Holothuroidea</taxon>
        <taxon>Aspidochirotacea</taxon>
        <taxon>Aspidochirotida</taxon>
        <taxon>Holothuriidae</taxon>
        <taxon>Holothuria</taxon>
    </lineage>
</organism>
<feature type="compositionally biased region" description="Basic residues" evidence="1">
    <location>
        <begin position="184"/>
        <end position="198"/>
    </location>
</feature>
<feature type="compositionally biased region" description="Polar residues" evidence="1">
    <location>
        <begin position="603"/>
        <end position="640"/>
    </location>
</feature>
<dbReference type="InterPro" id="IPR036388">
    <property type="entry name" value="WH-like_DNA-bd_sf"/>
</dbReference>
<reference evidence="3" key="1">
    <citation type="submission" date="2021-10" db="EMBL/GenBank/DDBJ databases">
        <title>Tropical sea cucumber genome reveals ecological adaptation and Cuvierian tubules defense mechanism.</title>
        <authorList>
            <person name="Chen T."/>
        </authorList>
    </citation>
    <scope>NUCLEOTIDE SEQUENCE</scope>
    <source>
        <strain evidence="3">Nanhai2018</strain>
        <tissue evidence="3">Muscle</tissue>
    </source>
</reference>
<dbReference type="PANTHER" id="PTHR16206">
    <property type="entry name" value="DEP DOMAIN-CONTAINING"/>
    <property type="match status" value="1"/>
</dbReference>
<feature type="domain" description="DEP" evidence="2">
    <location>
        <begin position="24"/>
        <end position="110"/>
    </location>
</feature>
<feature type="compositionally biased region" description="Polar residues" evidence="1">
    <location>
        <begin position="439"/>
        <end position="465"/>
    </location>
</feature>